<evidence type="ECO:0000313" key="4">
    <source>
        <dbReference type="Proteomes" id="UP000218041"/>
    </source>
</evidence>
<sequence>MDKPSVQVPTWEHFMIPCLDVLKDGAVHQRREIVEGAAQFLELDAEQRIAKIGSGQQTYVNRAGWALTHLSKAGAITSPKRAHWQLTALGRRLLTQCPGGLTEPQLREVAAGEDYASFIAPRASTPEPHEPVEQAPDERLTPIELAKEAQERNESIVREQLLNRLRSNDPAFFENTVLDLLIAMGYGGSLGRATQTQLSNDGGIDGVIDQDALGLSRIYVQAKRYAEDNLIGRPLVQAFVGALHGAQANQGVFLTTSGFTSEAVRYADSVQLRVVLIDGDLISRLMIKHGVGVQIEETIHMVKIDEDYFG</sequence>
<dbReference type="InterPro" id="IPR011856">
    <property type="entry name" value="tRNA_endonuc-like_dom_sf"/>
</dbReference>
<dbReference type="InterPro" id="IPR025745">
    <property type="entry name" value="Mrr-like_N_dom"/>
</dbReference>
<dbReference type="Pfam" id="PF14338">
    <property type="entry name" value="Mrr_N"/>
    <property type="match status" value="1"/>
</dbReference>
<dbReference type="GO" id="GO:0003677">
    <property type="term" value="F:DNA binding"/>
    <property type="evidence" value="ECO:0007669"/>
    <property type="project" value="InterPro"/>
</dbReference>
<dbReference type="AlphaFoldDB" id="A0AB36RIX9"/>
<evidence type="ECO:0000313" key="3">
    <source>
        <dbReference type="EMBL" id="PAT09798.1"/>
    </source>
</evidence>
<dbReference type="GO" id="GO:0009307">
    <property type="term" value="P:DNA restriction-modification system"/>
    <property type="evidence" value="ECO:0007669"/>
    <property type="project" value="InterPro"/>
</dbReference>
<dbReference type="GO" id="GO:0015666">
    <property type="term" value="F:restriction endodeoxyribonuclease activity"/>
    <property type="evidence" value="ECO:0007669"/>
    <property type="project" value="TreeGrafter"/>
</dbReference>
<feature type="domain" description="Restriction endonuclease type IV Mrr" evidence="1">
    <location>
        <begin position="166"/>
        <end position="286"/>
    </location>
</feature>
<name>A0AB36RIX9_9CORY</name>
<dbReference type="Proteomes" id="UP000218041">
    <property type="component" value="Unassembled WGS sequence"/>
</dbReference>
<keyword evidence="3" id="KW-0540">Nuclease</keyword>
<protein>
    <submittedName>
        <fullName evidence="3">Restriction endonuclease</fullName>
    </submittedName>
</protein>
<evidence type="ECO:0000259" key="1">
    <source>
        <dbReference type="Pfam" id="PF04471"/>
    </source>
</evidence>
<reference evidence="3 4" key="1">
    <citation type="submission" date="2017-08" db="EMBL/GenBank/DDBJ databases">
        <title>Whole genome sequences of 6 clinical strains closest to Corynebacterium imitans.</title>
        <authorList>
            <person name="Bernier A.-M."/>
            <person name="Burdz T."/>
            <person name="Bernard K."/>
        </authorList>
    </citation>
    <scope>NUCLEOTIDE SEQUENCE [LARGE SCALE GENOMIC DNA]</scope>
    <source>
        <strain evidence="3 4">NML92-0415</strain>
    </source>
</reference>
<dbReference type="EMBL" id="NSGP01000014">
    <property type="protein sequence ID" value="PAT09798.1"/>
    <property type="molecule type" value="Genomic_DNA"/>
</dbReference>
<dbReference type="SUPFAM" id="SSF52980">
    <property type="entry name" value="Restriction endonuclease-like"/>
    <property type="match status" value="1"/>
</dbReference>
<gene>
    <name evidence="3" type="ORF">CKJ80_09455</name>
</gene>
<dbReference type="Gene3D" id="3.40.1350.10">
    <property type="match status" value="1"/>
</dbReference>
<keyword evidence="3" id="KW-0255">Endonuclease</keyword>
<accession>A0AB36RIX9</accession>
<dbReference type="PANTHER" id="PTHR30015:SF7">
    <property type="entry name" value="TYPE IV METHYL-DIRECTED RESTRICTION ENZYME ECOKMRR"/>
    <property type="match status" value="1"/>
</dbReference>
<dbReference type="InterPro" id="IPR052906">
    <property type="entry name" value="Type_IV_Methyl-Rstrct_Enzyme"/>
</dbReference>
<organism evidence="3 4">
    <name type="scientific">Corynebacterium hadale</name>
    <dbReference type="NCBI Taxonomy" id="2026255"/>
    <lineage>
        <taxon>Bacteria</taxon>
        <taxon>Bacillati</taxon>
        <taxon>Actinomycetota</taxon>
        <taxon>Actinomycetes</taxon>
        <taxon>Mycobacteriales</taxon>
        <taxon>Corynebacteriaceae</taxon>
        <taxon>Corynebacterium</taxon>
    </lineage>
</organism>
<proteinExistence type="predicted"/>
<dbReference type="InterPro" id="IPR011335">
    <property type="entry name" value="Restrct_endonuc-II-like"/>
</dbReference>
<dbReference type="RefSeq" id="WP_095555518.1">
    <property type="nucleotide sequence ID" value="NZ_NSGP01000014.1"/>
</dbReference>
<keyword evidence="3" id="KW-0378">Hydrolase</keyword>
<evidence type="ECO:0000259" key="2">
    <source>
        <dbReference type="Pfam" id="PF14338"/>
    </source>
</evidence>
<feature type="domain" description="Restriction system protein Mrr-like N-terminal" evidence="2">
    <location>
        <begin position="11"/>
        <end position="95"/>
    </location>
</feature>
<comment type="caution">
    <text evidence="3">The sequence shown here is derived from an EMBL/GenBank/DDBJ whole genome shotgun (WGS) entry which is preliminary data.</text>
</comment>
<dbReference type="InterPro" id="IPR007560">
    <property type="entry name" value="Restrct_endonuc_IV_Mrr"/>
</dbReference>
<dbReference type="PANTHER" id="PTHR30015">
    <property type="entry name" value="MRR RESTRICTION SYSTEM PROTEIN"/>
    <property type="match status" value="1"/>
</dbReference>
<dbReference type="Pfam" id="PF04471">
    <property type="entry name" value="Mrr_cat"/>
    <property type="match status" value="1"/>
</dbReference>